<evidence type="ECO:0000256" key="6">
    <source>
        <dbReference type="ARBA" id="ARBA00038511"/>
    </source>
</evidence>
<sequence>MDSVEAAAERKRKRLEAWRKRAASNTTNAPVPVPTPLPTIKVSMSLNSKARKKLKLEKIKNKVSNSSKTARPLNPFGAVDDDDDDGDRDGEYSDGDERKKQGKKMGLGFMTFSESNIEKKVEMDTDNTSKAGEKTKEPPAKRRRKGRWDSSGPKSEPAASTLQEEGTVSKEEEKAVRDALDKFMDKLEAGALGSVVTQVGVSGDGIGKEMLSIDVGGSMMRVPKLFQNKTPQPSPLSGGVITSDQIAKLSTANSNPTKTIKLSKAKQANPEALYTPSDWESGAGTADEADETDDEKSTTANGTKELEDEEKARRSFIEALKSATGSVDDANDVEDDNEKQAVLAAEVKSEKSRREQRFKDLEREAETARTMAEQAGAPEIGRLYNDLEGGVMEEAERNLDAAMAAPDALQVLAELNKKKELKSVDHSMVDYISFKKNLYIVPRALAKLNSDEVANLRGKLKVKVRGRGAPALVSSFEQCGLSERITKVLEKQGIRKPFPVQAQCLPCIMAGRDVIGVAKTGSGKTLAYLLPMLRHITDQPPLEPHESGPIGLVLAPARELAYQIHLVCKSFTKTLGLKSAAVYGGASVAEQIGDLKRGAHIVVATPGRLIDILTMQSGKLLSLQRVTYVVMDEADRMYDMGFAPQISAILAAVRPDRQTVLFSATFPKTVENLARKSLKYPLEIIIGGRSVASDNVKQYAELIEEDDKFFRLLQLLGENVDEEKKAIVFVDTQVRADNLFEQLLRNGYMSLSLHGGKEQEDRDSTISDFKRKDGPGVLVATGVAGRGLDVPTCMCVINYSCPNHLEAYVHQVGRTGRANKKGVAYTFVNSVDEAKYAPNIVRALSEAGQSENISPDLKTLSDSFKEKVAKGEAKFAGSGFKGRGYTYDKSEMSESQKVAQSEKRQALIEAGLLDPDDEDPLIEKMKDMDDSRNNENADGKAPESSDADKVLELHAKLTPELLALPGMKDAILRRAGIVKDAEENDPSLGRPVQMGKNHFLQEFEINDYPREARWKVTQKETTTRLQDEFQTAVTLKGVYFPAGQTPEDGQRRLYLHLEATSERVLQNCVVEIKRLLNEETLRVGAKSSSGTSSHKYSVLGK</sequence>
<dbReference type="GO" id="GO:0003676">
    <property type="term" value="F:nucleic acid binding"/>
    <property type="evidence" value="ECO:0007669"/>
    <property type="project" value="InterPro"/>
</dbReference>
<feature type="compositionally biased region" description="Basic and acidic residues" evidence="9">
    <location>
        <begin position="89"/>
        <end position="99"/>
    </location>
</feature>
<dbReference type="Pfam" id="PF00271">
    <property type="entry name" value="Helicase_C"/>
    <property type="match status" value="1"/>
</dbReference>
<dbReference type="InterPro" id="IPR056149">
    <property type="entry name" value="PRP5/DDX46/KHDC4_KH"/>
</dbReference>
<comment type="similarity">
    <text evidence="6">Belongs to the DEAD box helicase family. DDX46/PRP5 subfamily.</text>
</comment>
<organism evidence="13">
    <name type="scientific">Pseudo-nitzschia australis</name>
    <dbReference type="NCBI Taxonomy" id="44445"/>
    <lineage>
        <taxon>Eukaryota</taxon>
        <taxon>Sar</taxon>
        <taxon>Stramenopiles</taxon>
        <taxon>Ochrophyta</taxon>
        <taxon>Bacillariophyta</taxon>
        <taxon>Bacillariophyceae</taxon>
        <taxon>Bacillariophycidae</taxon>
        <taxon>Bacillariales</taxon>
        <taxon>Bacillariaceae</taxon>
        <taxon>Pseudo-nitzschia</taxon>
    </lineage>
</organism>
<feature type="region of interest" description="Disordered" evidence="9">
    <location>
        <begin position="913"/>
        <end position="946"/>
    </location>
</feature>
<evidence type="ECO:0000256" key="7">
    <source>
        <dbReference type="PROSITE-ProRule" id="PRU00552"/>
    </source>
</evidence>
<name>A0A7S4AAK6_9STRA</name>
<dbReference type="GO" id="GO:0016787">
    <property type="term" value="F:hydrolase activity"/>
    <property type="evidence" value="ECO:0007669"/>
    <property type="project" value="UniProtKB-KW"/>
</dbReference>
<evidence type="ECO:0000256" key="1">
    <source>
        <dbReference type="ARBA" id="ARBA00012552"/>
    </source>
</evidence>
<keyword evidence="3" id="KW-0378">Hydrolase</keyword>
<keyword evidence="4" id="KW-0347">Helicase</keyword>
<dbReference type="InterPro" id="IPR001650">
    <property type="entry name" value="Helicase_C-like"/>
</dbReference>
<dbReference type="PROSITE" id="PS51194">
    <property type="entry name" value="HELICASE_CTER"/>
    <property type="match status" value="1"/>
</dbReference>
<evidence type="ECO:0000256" key="5">
    <source>
        <dbReference type="ARBA" id="ARBA00022840"/>
    </source>
</evidence>
<dbReference type="InterPro" id="IPR027417">
    <property type="entry name" value="P-loop_NTPase"/>
</dbReference>
<evidence type="ECO:0000313" key="13">
    <source>
        <dbReference type="EMBL" id="CAE0709106.1"/>
    </source>
</evidence>
<gene>
    <name evidence="13" type="ORF">PAUS00366_LOCUS1826</name>
</gene>
<dbReference type="CDD" id="cd18787">
    <property type="entry name" value="SF2_C_DEAD"/>
    <property type="match status" value="1"/>
</dbReference>
<dbReference type="PROSITE" id="PS51192">
    <property type="entry name" value="HELICASE_ATP_BIND_1"/>
    <property type="match status" value="1"/>
</dbReference>
<feature type="short sequence motif" description="Q motif" evidence="7">
    <location>
        <begin position="474"/>
        <end position="502"/>
    </location>
</feature>
<dbReference type="GO" id="GO:0003724">
    <property type="term" value="F:RNA helicase activity"/>
    <property type="evidence" value="ECO:0007669"/>
    <property type="project" value="UniProtKB-EC"/>
</dbReference>
<dbReference type="InterPro" id="IPR014001">
    <property type="entry name" value="Helicase_ATP-bd"/>
</dbReference>
<dbReference type="PROSITE" id="PS51195">
    <property type="entry name" value="Q_MOTIF"/>
    <property type="match status" value="1"/>
</dbReference>
<dbReference type="Pfam" id="PF00270">
    <property type="entry name" value="DEAD"/>
    <property type="match status" value="1"/>
</dbReference>
<evidence type="ECO:0000256" key="4">
    <source>
        <dbReference type="ARBA" id="ARBA00022806"/>
    </source>
</evidence>
<evidence type="ECO:0000256" key="8">
    <source>
        <dbReference type="SAM" id="Coils"/>
    </source>
</evidence>
<feature type="domain" description="Helicase C-terminal" evidence="11">
    <location>
        <begin position="695"/>
        <end position="861"/>
    </location>
</feature>
<feature type="coiled-coil region" evidence="8">
    <location>
        <begin position="344"/>
        <end position="371"/>
    </location>
</feature>
<dbReference type="FunFam" id="3.40.50.300:FF:000079">
    <property type="entry name" value="probable ATP-dependent RNA helicase DDX17"/>
    <property type="match status" value="1"/>
</dbReference>
<proteinExistence type="inferred from homology"/>
<protein>
    <recommendedName>
        <fullName evidence="1">RNA helicase</fullName>
        <ecNumber evidence="1">3.6.4.13</ecNumber>
    </recommendedName>
</protein>
<dbReference type="InterPro" id="IPR000629">
    <property type="entry name" value="RNA-helicase_DEAD-box_CS"/>
</dbReference>
<dbReference type="SMART" id="SM00487">
    <property type="entry name" value="DEXDc"/>
    <property type="match status" value="1"/>
</dbReference>
<evidence type="ECO:0000256" key="2">
    <source>
        <dbReference type="ARBA" id="ARBA00022741"/>
    </source>
</evidence>
<dbReference type="PANTHER" id="PTHR47958">
    <property type="entry name" value="ATP-DEPENDENT RNA HELICASE DBP3"/>
    <property type="match status" value="1"/>
</dbReference>
<evidence type="ECO:0000256" key="9">
    <source>
        <dbReference type="SAM" id="MobiDB-lite"/>
    </source>
</evidence>
<feature type="compositionally biased region" description="Acidic residues" evidence="9">
    <location>
        <begin position="79"/>
        <end position="88"/>
    </location>
</feature>
<feature type="domain" description="Helicase ATP-binding" evidence="10">
    <location>
        <begin position="505"/>
        <end position="684"/>
    </location>
</feature>
<dbReference type="SUPFAM" id="SSF52540">
    <property type="entry name" value="P-loop containing nucleoside triphosphate hydrolases"/>
    <property type="match status" value="2"/>
</dbReference>
<dbReference type="InterPro" id="IPR011545">
    <property type="entry name" value="DEAD/DEAH_box_helicase_dom"/>
</dbReference>
<dbReference type="EC" id="3.6.4.13" evidence="1"/>
<feature type="compositionally biased region" description="Basic and acidic residues" evidence="9">
    <location>
        <begin position="131"/>
        <end position="140"/>
    </location>
</feature>
<evidence type="ECO:0000259" key="12">
    <source>
        <dbReference type="PROSITE" id="PS51195"/>
    </source>
</evidence>
<feature type="region of interest" description="Disordered" evidence="9">
    <location>
        <begin position="250"/>
        <end position="311"/>
    </location>
</feature>
<dbReference type="AlphaFoldDB" id="A0A7S4AAK6"/>
<accession>A0A7S4AAK6</accession>
<evidence type="ECO:0000256" key="3">
    <source>
        <dbReference type="ARBA" id="ARBA00022801"/>
    </source>
</evidence>
<feature type="region of interest" description="Disordered" evidence="9">
    <location>
        <begin position="1"/>
        <end position="173"/>
    </location>
</feature>
<dbReference type="SMART" id="SM00490">
    <property type="entry name" value="HELICc"/>
    <property type="match status" value="1"/>
</dbReference>
<feature type="compositionally biased region" description="Polar residues" evidence="9">
    <location>
        <begin position="250"/>
        <end position="260"/>
    </location>
</feature>
<dbReference type="EMBL" id="HBIX01002436">
    <property type="protein sequence ID" value="CAE0709106.1"/>
    <property type="molecule type" value="Transcribed_RNA"/>
</dbReference>
<keyword evidence="8" id="KW-0175">Coiled coil</keyword>
<feature type="domain" description="DEAD-box RNA helicase Q" evidence="12">
    <location>
        <begin position="474"/>
        <end position="502"/>
    </location>
</feature>
<dbReference type="Gene3D" id="3.40.50.300">
    <property type="entry name" value="P-loop containing nucleotide triphosphate hydrolases"/>
    <property type="match status" value="2"/>
</dbReference>
<evidence type="ECO:0000259" key="11">
    <source>
        <dbReference type="PROSITE" id="PS51194"/>
    </source>
</evidence>
<dbReference type="Pfam" id="PF23469">
    <property type="entry name" value="KH_12"/>
    <property type="match status" value="1"/>
</dbReference>
<keyword evidence="5" id="KW-0067">ATP-binding</keyword>
<dbReference type="InterPro" id="IPR014014">
    <property type="entry name" value="RNA_helicase_DEAD_Q_motif"/>
</dbReference>
<reference evidence="13" key="1">
    <citation type="submission" date="2021-01" db="EMBL/GenBank/DDBJ databases">
        <authorList>
            <person name="Corre E."/>
            <person name="Pelletier E."/>
            <person name="Niang G."/>
            <person name="Scheremetjew M."/>
            <person name="Finn R."/>
            <person name="Kale V."/>
            <person name="Holt S."/>
            <person name="Cochrane G."/>
            <person name="Meng A."/>
            <person name="Brown T."/>
            <person name="Cohen L."/>
        </authorList>
    </citation>
    <scope>NUCLEOTIDE SEQUENCE</scope>
    <source>
        <strain evidence="13">10249 10 AB</strain>
    </source>
</reference>
<feature type="compositionally biased region" description="Basic and acidic residues" evidence="9">
    <location>
        <begin position="921"/>
        <end position="946"/>
    </location>
</feature>
<evidence type="ECO:0000259" key="10">
    <source>
        <dbReference type="PROSITE" id="PS51192"/>
    </source>
</evidence>
<dbReference type="GO" id="GO:0005524">
    <property type="term" value="F:ATP binding"/>
    <property type="evidence" value="ECO:0007669"/>
    <property type="project" value="UniProtKB-KW"/>
</dbReference>
<keyword evidence="2" id="KW-0547">Nucleotide-binding</keyword>
<dbReference type="PROSITE" id="PS00039">
    <property type="entry name" value="DEAD_ATP_HELICASE"/>
    <property type="match status" value="1"/>
</dbReference>